<dbReference type="RefSeq" id="WP_057097632.1">
    <property type="nucleotide sequence ID" value="NZ_CZAF01000004.1"/>
</dbReference>
<accession>A0A174HIA0</accession>
<proteinExistence type="predicted"/>
<dbReference type="InterPro" id="IPR027417">
    <property type="entry name" value="P-loop_NTPase"/>
</dbReference>
<evidence type="ECO:0000313" key="1">
    <source>
        <dbReference type="EMBL" id="CUO74613.1"/>
    </source>
</evidence>
<dbReference type="Gene3D" id="3.40.50.300">
    <property type="entry name" value="P-loop containing nucleotide triphosphate hydrolases"/>
    <property type="match status" value="1"/>
</dbReference>
<dbReference type="SUPFAM" id="SSF52540">
    <property type="entry name" value="P-loop containing nucleoside triphosphate hydrolases"/>
    <property type="match status" value="1"/>
</dbReference>
<dbReference type="OrthoDB" id="811374at2"/>
<dbReference type="EMBL" id="CZAF01000004">
    <property type="protein sequence ID" value="CUO74613.1"/>
    <property type="molecule type" value="Genomic_DNA"/>
</dbReference>
<evidence type="ECO:0000313" key="2">
    <source>
        <dbReference type="Proteomes" id="UP000095614"/>
    </source>
</evidence>
<reference evidence="1 2" key="1">
    <citation type="submission" date="2015-09" db="EMBL/GenBank/DDBJ databases">
        <authorList>
            <consortium name="Pathogen Informatics"/>
        </authorList>
    </citation>
    <scope>NUCLEOTIDE SEQUENCE [LARGE SCALE GENOMIC DNA]</scope>
    <source>
        <strain evidence="1 2">2789STDY5834847</strain>
    </source>
</reference>
<organism evidence="1 2">
    <name type="scientific">Bacteroides uniformis</name>
    <dbReference type="NCBI Taxonomy" id="820"/>
    <lineage>
        <taxon>Bacteria</taxon>
        <taxon>Pseudomonadati</taxon>
        <taxon>Bacteroidota</taxon>
        <taxon>Bacteroidia</taxon>
        <taxon>Bacteroidales</taxon>
        <taxon>Bacteroidaceae</taxon>
        <taxon>Bacteroides</taxon>
    </lineage>
</organism>
<dbReference type="InterPro" id="IPR003959">
    <property type="entry name" value="ATPase_AAA_core"/>
</dbReference>
<sequence length="1424" mass="165753">MSDRELIPNVNVTESSKLDSRSIRFLKDIFPDDLVDCSQLQEGGTLPNIDGYLDILCPDGTAREKVVVQVKHLTYPEKNGDVYYDIPQSIYAYAERHKGELVLFIACDYEHKKIYWRNISETSIEEFRNKSDHIQNTARYHFLDSEKCSENNVKETIELWRELYKKKMDSIKDDRKLADQFASKQRMCFNLISSELHGVKDSHIYRYQVDEVMQWITKDISRNEKSICLLAGDAGVGKSAVLKELISKNRNDGIKYLCIKADSIDDNGNPITLGELRDTLAYYSASAENVILIIDQIDALSQSLTNDRTHLNMMMAVLSSLEDWTNVKAVVSCRKYDLEYDSILNSLKDKSTIIEIGELSDEEVAMALDKLEEGLSKKVDCVTAKILRTVQVLNSFSILFQRNKSRINFNSQIELYDALWDTIILDSSSQYDVEIREQLMYKIAETIRKAGTLNPQFAPTSSQKQAYEYLASNGLIRREGCAVSFFHQSFYEYTLARHYSENNSLFATDIKKEIQGLEMRSMVKAVLDFKRGHDIIKFVEEARSILMDSDIRLHLKLLTLSVLAFVNNPSCGEKLLITEVYQKDRKMLGYFLRGVSSISWFPTIRNILNRMMPELRKTDEVFFPIMVCLSRYAFRNPEDVYGMINQIQDQESRLLAIAYNLREHNDYGQSCVLKAYAETKSQNAFFVINIIQDAIQSNSKFALEETEKLIIDCFMSEDSCNKHDQYELAKVLCPKLSIEYSKEMLRVLHNCICKTVYKTAQNGYYGFSTTKAFYRIDMETSNGKLLKIYEDLLIRYSPDETIVRPLVIDLLSLKNETTLSMAFTAMAVAPKLYDNLIRPLLENSEEIERYLHGDVEFFFLKMLRAWYDTLNENDAELYQRLLLSYKSEFDFKYDAARKWSRFLCPHLWWNKWVLICNTLPEDLMIPEMKRCYQELMRRFGRRYEVEKPDHSVIAGHFCGGVVSSEKYGRWPISNWLSSFLKLGEYKWREGRNPISLREHADAFKKCVTSEPNKFYDFVLEISTMADISDMYKVAGLEGLLAGGINPNSLWNLAELYITEVFAKLDSYTFSQIVEYYIKEENRHIDGIMQLCKTLTIDSFAENDSLVIDEDRNMDMSRRASDLLTRGMNSYQGRAAELLVHMCTIPSRRLEIYEFFTNCCSILHDCVKTMPLYYLNTESYFDEELYFRMLKPLLSGMGPEALYIRANAIQWCFYHKNDVVSNYINCIEHDFSSHELLVQIYFYGAVGGQNSEECEDRLEKILAVDNEDIVAKIVEIAMKSYVYAEYRDLSMKYLERYAMDNREKVVNAYLWYCNSLPIEAFDWYCGIVKTNMGKKDREIYNQLEYVKKCIPVYPVQSYKFISSQRYSDIDGVNMVDDEIVEILLEIYKKLSQDENEDAMNEILDLFDEYIYRDNRVLKNAVSLLS</sequence>
<dbReference type="CDD" id="cd00009">
    <property type="entry name" value="AAA"/>
    <property type="match status" value="1"/>
</dbReference>
<gene>
    <name evidence="1" type="ORF">ERS852462_01387</name>
</gene>
<dbReference type="Pfam" id="PF00004">
    <property type="entry name" value="AAA"/>
    <property type="match status" value="1"/>
</dbReference>
<dbReference type="GO" id="GO:0005524">
    <property type="term" value="F:ATP binding"/>
    <property type="evidence" value="ECO:0007669"/>
    <property type="project" value="InterPro"/>
</dbReference>
<protein>
    <submittedName>
        <fullName evidence="1">ATPase family associated with various cellular activities (AAA)</fullName>
    </submittedName>
</protein>
<dbReference type="Proteomes" id="UP000095614">
    <property type="component" value="Unassembled WGS sequence"/>
</dbReference>
<dbReference type="GO" id="GO:0016887">
    <property type="term" value="F:ATP hydrolysis activity"/>
    <property type="evidence" value="ECO:0007669"/>
    <property type="project" value="InterPro"/>
</dbReference>
<name>A0A174HIA0_BACUN</name>